<keyword evidence="9" id="KW-0653">Protein transport</keyword>
<comment type="subcellular location">
    <subcellularLocation>
        <location evidence="1 9">Mitochondrion inner membrane</location>
        <topology evidence="1 9">Multi-pass membrane protein</topology>
    </subcellularLocation>
</comment>
<dbReference type="Pfam" id="PF02466">
    <property type="entry name" value="Tim17"/>
    <property type="match status" value="1"/>
</dbReference>
<keyword evidence="3" id="KW-0812">Transmembrane</keyword>
<keyword evidence="7" id="KW-0472">Membrane</keyword>
<keyword evidence="5" id="KW-1133">Transmembrane helix</keyword>
<organism evidence="10">
    <name type="scientific">Homalodisca liturata</name>
    <dbReference type="NCBI Taxonomy" id="320908"/>
    <lineage>
        <taxon>Eukaryota</taxon>
        <taxon>Metazoa</taxon>
        <taxon>Ecdysozoa</taxon>
        <taxon>Arthropoda</taxon>
        <taxon>Hexapoda</taxon>
        <taxon>Insecta</taxon>
        <taxon>Pterygota</taxon>
        <taxon>Neoptera</taxon>
        <taxon>Paraneoptera</taxon>
        <taxon>Hemiptera</taxon>
        <taxon>Auchenorrhyncha</taxon>
        <taxon>Membracoidea</taxon>
        <taxon>Cicadellidae</taxon>
        <taxon>Cicadellinae</taxon>
        <taxon>Proconiini</taxon>
        <taxon>Homalodisca</taxon>
    </lineage>
</organism>
<sequence>KLPRWALMLKTKIKRALADMRPCAERLAFDTARGYVFGCLLGVFVPSKKPLGCSMHENGKNFARMSAAYSITDMALSRVRNKNDAYCSMAAGAVAGSVGSQHGRAAGMCF</sequence>
<comment type="subunit">
    <text evidence="9">Component of the TIM22 complex.</text>
</comment>
<accession>A0A1B6ILI9</accession>
<dbReference type="InterPro" id="IPR039175">
    <property type="entry name" value="TIM22"/>
</dbReference>
<evidence type="ECO:0000256" key="9">
    <source>
        <dbReference type="RuleBase" id="RU367038"/>
    </source>
</evidence>
<keyword evidence="9" id="KW-0811">Translocation</keyword>
<protein>
    <recommendedName>
        <fullName evidence="9">Mitochondrial import inner membrane translocase subunit TIM22</fullName>
    </recommendedName>
</protein>
<evidence type="ECO:0000256" key="2">
    <source>
        <dbReference type="ARBA" id="ARBA00008444"/>
    </source>
</evidence>
<keyword evidence="9" id="KW-0813">Transport</keyword>
<dbReference type="AlphaFoldDB" id="A0A1B6ILI9"/>
<feature type="non-terminal residue" evidence="10">
    <location>
        <position position="1"/>
    </location>
</feature>
<dbReference type="GO" id="GO:0030943">
    <property type="term" value="F:mitochondrion targeting sequence binding"/>
    <property type="evidence" value="ECO:0007669"/>
    <property type="project" value="TreeGrafter"/>
</dbReference>
<name>A0A1B6ILI9_9HEMI</name>
<comment type="function">
    <text evidence="8 9">Essential core component of the TIM22 complex, a complex that mediates the import and insertion of multi-pass transmembrane proteins into the mitochondrial inner membrane. In the TIM22 complex, it constitutes the voltage-activated and signal-gated channel. Forms a twin-pore translocase that uses the membrane potential as external driving force in 2 voltage-dependent steps.</text>
</comment>
<evidence type="ECO:0000256" key="4">
    <source>
        <dbReference type="ARBA" id="ARBA00022792"/>
    </source>
</evidence>
<dbReference type="GO" id="GO:0008320">
    <property type="term" value="F:protein transmembrane transporter activity"/>
    <property type="evidence" value="ECO:0007669"/>
    <property type="project" value="UniProtKB-UniRule"/>
</dbReference>
<proteinExistence type="inferred from homology"/>
<dbReference type="EMBL" id="GECU01019908">
    <property type="protein sequence ID" value="JAS87798.1"/>
    <property type="molecule type" value="Transcribed_RNA"/>
</dbReference>
<comment type="similarity">
    <text evidence="2 9">Belongs to the Tim17/Tim22/Tim23 family.</text>
</comment>
<keyword evidence="6 9" id="KW-0496">Mitochondrion</keyword>
<evidence type="ECO:0000256" key="1">
    <source>
        <dbReference type="ARBA" id="ARBA00004448"/>
    </source>
</evidence>
<gene>
    <name evidence="10" type="ORF">g.57600</name>
</gene>
<feature type="non-terminal residue" evidence="10">
    <location>
        <position position="110"/>
    </location>
</feature>
<dbReference type="GO" id="GO:0042721">
    <property type="term" value="C:TIM22 mitochondrial import inner membrane insertion complex"/>
    <property type="evidence" value="ECO:0007669"/>
    <property type="project" value="UniProtKB-UniRule"/>
</dbReference>
<reference evidence="10" key="1">
    <citation type="submission" date="2015-11" db="EMBL/GenBank/DDBJ databases">
        <title>De novo transcriptome assembly of four potential Pierce s Disease insect vectors from Arizona vineyards.</title>
        <authorList>
            <person name="Tassone E.E."/>
        </authorList>
    </citation>
    <scope>NUCLEOTIDE SEQUENCE</scope>
</reference>
<evidence type="ECO:0000256" key="7">
    <source>
        <dbReference type="ARBA" id="ARBA00023136"/>
    </source>
</evidence>
<keyword evidence="4 9" id="KW-0999">Mitochondrion inner membrane</keyword>
<evidence type="ECO:0000256" key="3">
    <source>
        <dbReference type="ARBA" id="ARBA00022692"/>
    </source>
</evidence>
<dbReference type="GO" id="GO:0045039">
    <property type="term" value="P:protein insertion into mitochondrial inner membrane"/>
    <property type="evidence" value="ECO:0007669"/>
    <property type="project" value="UniProtKB-UniRule"/>
</dbReference>
<evidence type="ECO:0000256" key="5">
    <source>
        <dbReference type="ARBA" id="ARBA00022989"/>
    </source>
</evidence>
<dbReference type="PANTHER" id="PTHR14110">
    <property type="entry name" value="MITOCHONDRIAL IMPORT INNER MEMBRANE TRANSLOCASE SUBUNIT TIM22"/>
    <property type="match status" value="1"/>
</dbReference>
<dbReference type="PANTHER" id="PTHR14110:SF0">
    <property type="entry name" value="MITOCHONDRIAL IMPORT INNER MEMBRANE TRANSLOCASE SUBUNIT TIM22"/>
    <property type="match status" value="1"/>
</dbReference>
<evidence type="ECO:0000256" key="8">
    <source>
        <dbReference type="ARBA" id="ARBA00024713"/>
    </source>
</evidence>
<evidence type="ECO:0000256" key="6">
    <source>
        <dbReference type="ARBA" id="ARBA00023128"/>
    </source>
</evidence>
<evidence type="ECO:0000313" key="10">
    <source>
        <dbReference type="EMBL" id="JAS87798.1"/>
    </source>
</evidence>